<organism evidence="1 2">
    <name type="scientific">Halomonas citrativorans</name>
    <dbReference type="NCBI Taxonomy" id="2742612"/>
    <lineage>
        <taxon>Bacteria</taxon>
        <taxon>Pseudomonadati</taxon>
        <taxon>Pseudomonadota</taxon>
        <taxon>Gammaproteobacteria</taxon>
        <taxon>Oceanospirillales</taxon>
        <taxon>Halomonadaceae</taxon>
        <taxon>Halomonas</taxon>
    </lineage>
</organism>
<proteinExistence type="predicted"/>
<evidence type="ECO:0000313" key="2">
    <source>
        <dbReference type="Proteomes" id="UP000196331"/>
    </source>
</evidence>
<name>A0A1R4I2Z4_9GAMM</name>
<protein>
    <submittedName>
        <fullName evidence="1">Uncharacterized protein</fullName>
    </submittedName>
</protein>
<dbReference type="Proteomes" id="UP000196331">
    <property type="component" value="Unassembled WGS sequence"/>
</dbReference>
<reference evidence="1 2" key="1">
    <citation type="submission" date="2017-02" db="EMBL/GenBank/DDBJ databases">
        <authorList>
            <person name="Dridi B."/>
        </authorList>
    </citation>
    <scope>NUCLEOTIDE SEQUENCE [LARGE SCALE GENOMIC DNA]</scope>
    <source>
        <strain evidence="1 2">JB380</strain>
    </source>
</reference>
<dbReference type="EMBL" id="FUKM01000054">
    <property type="protein sequence ID" value="SJN14241.1"/>
    <property type="molecule type" value="Genomic_DNA"/>
</dbReference>
<evidence type="ECO:0000313" key="1">
    <source>
        <dbReference type="EMBL" id="SJN14241.1"/>
    </source>
</evidence>
<gene>
    <name evidence="1" type="ORF">CZ787_14160</name>
</gene>
<dbReference type="AlphaFoldDB" id="A0A1R4I2Z4"/>
<accession>A0A1R4I2Z4</accession>
<sequence length="50" mass="5205">MRVLIRAGDGLSGVAIKPYLNGLREKADKVLTGSAFQDGKTTTSSPSCHG</sequence>
<comment type="caution">
    <text evidence="1">The sequence shown here is derived from an EMBL/GenBank/DDBJ whole genome shotgun (WGS) entry which is preliminary data.</text>
</comment>